<evidence type="ECO:0000256" key="3">
    <source>
        <dbReference type="ARBA" id="ARBA00008343"/>
    </source>
</evidence>
<evidence type="ECO:0000256" key="11">
    <source>
        <dbReference type="ARBA" id="ARBA00023014"/>
    </source>
</evidence>
<evidence type="ECO:0000256" key="2">
    <source>
        <dbReference type="ARBA" id="ARBA00002933"/>
    </source>
</evidence>
<evidence type="ECO:0000313" key="17">
    <source>
        <dbReference type="Proteomes" id="UP000199081"/>
    </source>
</evidence>
<dbReference type="FunFam" id="1.10.340.30:FF:000002">
    <property type="entry name" value="Adenine DNA glycosylase"/>
    <property type="match status" value="1"/>
</dbReference>
<evidence type="ECO:0000256" key="4">
    <source>
        <dbReference type="ARBA" id="ARBA00012045"/>
    </source>
</evidence>
<dbReference type="STRING" id="426702.SAMN04488099_10233"/>
<keyword evidence="12" id="KW-0234">DNA repair</keyword>
<dbReference type="Pfam" id="PF00633">
    <property type="entry name" value="HHH"/>
    <property type="match status" value="1"/>
</dbReference>
<dbReference type="InterPro" id="IPR003265">
    <property type="entry name" value="HhH-GPD_domain"/>
</dbReference>
<keyword evidence="7" id="KW-0479">Metal-binding</keyword>
<dbReference type="InterPro" id="IPR029119">
    <property type="entry name" value="MutY_C"/>
</dbReference>
<proteinExistence type="inferred from homology"/>
<dbReference type="CDD" id="cd00056">
    <property type="entry name" value="ENDO3c"/>
    <property type="match status" value="1"/>
</dbReference>
<dbReference type="InterPro" id="IPR015797">
    <property type="entry name" value="NUDIX_hydrolase-like_dom_sf"/>
</dbReference>
<dbReference type="InterPro" id="IPR000445">
    <property type="entry name" value="HhH_motif"/>
</dbReference>
<dbReference type="SUPFAM" id="SSF48150">
    <property type="entry name" value="DNA-glycosylase"/>
    <property type="match status" value="1"/>
</dbReference>
<feature type="domain" description="HhH-GPD" evidence="15">
    <location>
        <begin position="59"/>
        <end position="210"/>
    </location>
</feature>
<dbReference type="EC" id="3.2.2.31" evidence="4 14"/>
<evidence type="ECO:0000256" key="14">
    <source>
        <dbReference type="RuleBase" id="RU365096"/>
    </source>
</evidence>
<keyword evidence="6" id="KW-0004">4Fe-4S</keyword>
<evidence type="ECO:0000256" key="5">
    <source>
        <dbReference type="ARBA" id="ARBA00022023"/>
    </source>
</evidence>
<evidence type="ECO:0000256" key="1">
    <source>
        <dbReference type="ARBA" id="ARBA00000843"/>
    </source>
</evidence>
<dbReference type="NCBIfam" id="TIGR01084">
    <property type="entry name" value="mutY"/>
    <property type="match status" value="1"/>
</dbReference>
<name>A0A1H7G223_9LACT</name>
<dbReference type="GO" id="GO:0035485">
    <property type="term" value="F:adenine/guanine mispair binding"/>
    <property type="evidence" value="ECO:0007669"/>
    <property type="project" value="TreeGrafter"/>
</dbReference>
<dbReference type="AlphaFoldDB" id="A0A1H7G223"/>
<keyword evidence="11" id="KW-0411">Iron-sulfur</keyword>
<dbReference type="SUPFAM" id="SSF55811">
    <property type="entry name" value="Nudix"/>
    <property type="match status" value="1"/>
</dbReference>
<dbReference type="GO" id="GO:0000701">
    <property type="term" value="F:purine-specific mismatch base pair DNA N-glycosylase activity"/>
    <property type="evidence" value="ECO:0007669"/>
    <property type="project" value="UniProtKB-EC"/>
</dbReference>
<evidence type="ECO:0000256" key="7">
    <source>
        <dbReference type="ARBA" id="ARBA00022723"/>
    </source>
</evidence>
<evidence type="ECO:0000256" key="12">
    <source>
        <dbReference type="ARBA" id="ARBA00023204"/>
    </source>
</evidence>
<accession>A0A1H7G223</accession>
<dbReference type="EMBL" id="FNZU01000002">
    <property type="protein sequence ID" value="SEK32161.1"/>
    <property type="molecule type" value="Genomic_DNA"/>
</dbReference>
<dbReference type="GO" id="GO:0034039">
    <property type="term" value="F:8-oxo-7,8-dihydroguanine DNA N-glycosylase activity"/>
    <property type="evidence" value="ECO:0007669"/>
    <property type="project" value="TreeGrafter"/>
</dbReference>
<dbReference type="InterPro" id="IPR005760">
    <property type="entry name" value="A/G_AdeGlyc_MutY"/>
</dbReference>
<comment type="cofactor">
    <cofactor evidence="14">
        <name>[4Fe-4S] cluster</name>
        <dbReference type="ChEBI" id="CHEBI:49883"/>
    </cofactor>
    <text evidence="14">Binds 1 [4Fe-4S] cluster.</text>
</comment>
<keyword evidence="9" id="KW-0378">Hydrolase</keyword>
<evidence type="ECO:0000256" key="9">
    <source>
        <dbReference type="ARBA" id="ARBA00022801"/>
    </source>
</evidence>
<evidence type="ECO:0000256" key="6">
    <source>
        <dbReference type="ARBA" id="ARBA00022485"/>
    </source>
</evidence>
<keyword evidence="17" id="KW-1185">Reference proteome</keyword>
<dbReference type="GO" id="GO:0032357">
    <property type="term" value="F:oxidized purine DNA binding"/>
    <property type="evidence" value="ECO:0007669"/>
    <property type="project" value="TreeGrafter"/>
</dbReference>
<dbReference type="Proteomes" id="UP000199081">
    <property type="component" value="Unassembled WGS sequence"/>
</dbReference>
<dbReference type="GO" id="GO:0006284">
    <property type="term" value="P:base-excision repair"/>
    <property type="evidence" value="ECO:0007669"/>
    <property type="project" value="UniProtKB-UniRule"/>
</dbReference>
<comment type="catalytic activity">
    <reaction evidence="1 14">
        <text>Hydrolyzes free adenine bases from 7,8-dihydro-8-oxoguanine:adenine mismatched double-stranded DNA, leaving an apurinic site.</text>
        <dbReference type="EC" id="3.2.2.31"/>
    </reaction>
</comment>
<gene>
    <name evidence="16" type="ORF">SAMN04488099_10233</name>
</gene>
<evidence type="ECO:0000256" key="13">
    <source>
        <dbReference type="ARBA" id="ARBA00023295"/>
    </source>
</evidence>
<evidence type="ECO:0000256" key="8">
    <source>
        <dbReference type="ARBA" id="ARBA00022763"/>
    </source>
</evidence>
<dbReference type="GO" id="GO:0051539">
    <property type="term" value="F:4 iron, 4 sulfur cluster binding"/>
    <property type="evidence" value="ECO:0007669"/>
    <property type="project" value="UniProtKB-UniRule"/>
</dbReference>
<dbReference type="CDD" id="cd03431">
    <property type="entry name" value="NUDIX_DNA_Glycosylase_C-MutY"/>
    <property type="match status" value="1"/>
</dbReference>
<dbReference type="PANTHER" id="PTHR42944:SF1">
    <property type="entry name" value="ADENINE DNA GLYCOSYLASE"/>
    <property type="match status" value="1"/>
</dbReference>
<reference evidence="17" key="1">
    <citation type="submission" date="2016-10" db="EMBL/GenBank/DDBJ databases">
        <authorList>
            <person name="Varghese N."/>
            <person name="Submissions S."/>
        </authorList>
    </citation>
    <scope>NUCLEOTIDE SEQUENCE [LARGE SCALE GENOMIC DNA]</scope>
    <source>
        <strain evidence="17">DSM 19183</strain>
    </source>
</reference>
<dbReference type="PANTHER" id="PTHR42944">
    <property type="entry name" value="ADENINE DNA GLYCOSYLASE"/>
    <property type="match status" value="1"/>
</dbReference>
<evidence type="ECO:0000313" key="16">
    <source>
        <dbReference type="EMBL" id="SEK32161.1"/>
    </source>
</evidence>
<dbReference type="Gene3D" id="3.90.79.10">
    <property type="entry name" value="Nucleoside Triphosphate Pyrophosphohydrolase"/>
    <property type="match status" value="1"/>
</dbReference>
<keyword evidence="8 14" id="KW-0227">DNA damage</keyword>
<evidence type="ECO:0000259" key="15">
    <source>
        <dbReference type="SMART" id="SM00478"/>
    </source>
</evidence>
<keyword evidence="13 14" id="KW-0326">Glycosidase</keyword>
<keyword evidence="10 14" id="KW-0408">Iron</keyword>
<dbReference type="Gene3D" id="1.10.340.30">
    <property type="entry name" value="Hypothetical protein, domain 2"/>
    <property type="match status" value="1"/>
</dbReference>
<comment type="similarity">
    <text evidence="3 14">Belongs to the Nth/MutY family.</text>
</comment>
<protein>
    <recommendedName>
        <fullName evidence="5 14">Adenine DNA glycosylase</fullName>
        <ecNumber evidence="4 14">3.2.2.31</ecNumber>
    </recommendedName>
</protein>
<dbReference type="InterPro" id="IPR044298">
    <property type="entry name" value="MIG/MutY"/>
</dbReference>
<dbReference type="GO" id="GO:0006298">
    <property type="term" value="P:mismatch repair"/>
    <property type="evidence" value="ECO:0007669"/>
    <property type="project" value="TreeGrafter"/>
</dbReference>
<dbReference type="Pfam" id="PF14815">
    <property type="entry name" value="NUDIX_4"/>
    <property type="match status" value="1"/>
</dbReference>
<evidence type="ECO:0000256" key="10">
    <source>
        <dbReference type="ARBA" id="ARBA00023004"/>
    </source>
</evidence>
<sequence>MTNCMKNKDLLKEKSIIMWNEDKIEAFQKTLLDWYDANKRDLPWRRTSNPYYIWISEIMLQQTQVDTVIPYYERFINTLPEINDLAEASEDTLLKLWEGLGYYSRVRNMKVAAGQIMADHNGIFPEDYEAIKSLKGIGPYTAGAVSSIAFNQPQPAVDGNVMRVLSRLFEIELDIGKPSSRKVFEEMIRLLIDRERPGDFNQALMDLGATICTPKNYKPETSPVKDFNASYLNETWERYPIKQGKKKVREEAYIALAVSNDKGEYLFQKRGSEGVLSGMWTFLMIPADILDEDGWKSFGGSAESLTQVQSEILVDYIKKEYGLIIAFNNSLKGTYTHIFSHLKWHLSIYEAKVVAETVTGHSLHPIHPDDFSDIAFPVPTQKVWNMVNAITLF</sequence>
<organism evidence="16 17">
    <name type="scientific">Alkalibacterium pelagium</name>
    <dbReference type="NCBI Taxonomy" id="426702"/>
    <lineage>
        <taxon>Bacteria</taxon>
        <taxon>Bacillati</taxon>
        <taxon>Bacillota</taxon>
        <taxon>Bacilli</taxon>
        <taxon>Lactobacillales</taxon>
        <taxon>Carnobacteriaceae</taxon>
        <taxon>Alkalibacterium</taxon>
    </lineage>
</organism>
<dbReference type="SMART" id="SM00478">
    <property type="entry name" value="ENDO3c"/>
    <property type="match status" value="1"/>
</dbReference>
<dbReference type="InterPro" id="IPR011257">
    <property type="entry name" value="DNA_glycosylase"/>
</dbReference>
<comment type="function">
    <text evidence="2">Adenine glycosylase active on G-A mispairs. MutY also corrects error-prone DNA synthesis past GO lesions which are due to the oxidatively damaged form of guanine: 7,8-dihydro-8-oxoguanine (8-oxo-dGTP).</text>
</comment>
<dbReference type="GO" id="GO:0046872">
    <property type="term" value="F:metal ion binding"/>
    <property type="evidence" value="ECO:0007669"/>
    <property type="project" value="UniProtKB-UniRule"/>
</dbReference>
<dbReference type="InterPro" id="IPR023170">
    <property type="entry name" value="HhH_base_excis_C"/>
</dbReference>
<dbReference type="Gene3D" id="1.10.1670.10">
    <property type="entry name" value="Helix-hairpin-Helix base-excision DNA repair enzymes (C-terminal)"/>
    <property type="match status" value="1"/>
</dbReference>
<dbReference type="Pfam" id="PF00730">
    <property type="entry name" value="HhH-GPD"/>
    <property type="match status" value="1"/>
</dbReference>